<dbReference type="AlphaFoldDB" id="A0A329MT44"/>
<comment type="similarity">
    <text evidence="6 7">Belongs to the class I-like SAM-binding methyltransferase superfamily. C5-methyltransferase family.</text>
</comment>
<evidence type="ECO:0000256" key="1">
    <source>
        <dbReference type="ARBA" id="ARBA00011975"/>
    </source>
</evidence>
<dbReference type="Gene3D" id="3.40.50.150">
    <property type="entry name" value="Vaccinia Virus protein VP39"/>
    <property type="match status" value="1"/>
</dbReference>
<dbReference type="Proteomes" id="UP000250369">
    <property type="component" value="Unassembled WGS sequence"/>
</dbReference>
<evidence type="ECO:0000256" key="7">
    <source>
        <dbReference type="RuleBase" id="RU000416"/>
    </source>
</evidence>
<accession>A0A329MT44</accession>
<evidence type="ECO:0000256" key="3">
    <source>
        <dbReference type="ARBA" id="ARBA00022679"/>
    </source>
</evidence>
<dbReference type="GO" id="GO:0044027">
    <property type="term" value="P:negative regulation of gene expression via chromosomal CpG island methylation"/>
    <property type="evidence" value="ECO:0007669"/>
    <property type="project" value="TreeGrafter"/>
</dbReference>
<proteinExistence type="inferred from homology"/>
<dbReference type="GO" id="GO:0009307">
    <property type="term" value="P:DNA restriction-modification system"/>
    <property type="evidence" value="ECO:0007669"/>
    <property type="project" value="UniProtKB-KW"/>
</dbReference>
<feature type="active site" evidence="6">
    <location>
        <position position="112"/>
    </location>
</feature>
<keyword evidence="2 6" id="KW-0489">Methyltransferase</keyword>
<dbReference type="GO" id="GO:0032259">
    <property type="term" value="P:methylation"/>
    <property type="evidence" value="ECO:0007669"/>
    <property type="project" value="UniProtKB-KW"/>
</dbReference>
<evidence type="ECO:0000256" key="5">
    <source>
        <dbReference type="ARBA" id="ARBA00022747"/>
    </source>
</evidence>
<dbReference type="CDD" id="cd00315">
    <property type="entry name" value="Cyt_C5_DNA_methylase"/>
    <property type="match status" value="1"/>
</dbReference>
<gene>
    <name evidence="8" type="ORF">DQG23_00265</name>
</gene>
<dbReference type="Pfam" id="PF00145">
    <property type="entry name" value="DNA_methylase"/>
    <property type="match status" value="1"/>
</dbReference>
<evidence type="ECO:0000256" key="4">
    <source>
        <dbReference type="ARBA" id="ARBA00022691"/>
    </source>
</evidence>
<reference evidence="8 9" key="1">
    <citation type="journal article" date="2009" name="Int. J. Syst. Evol. Microbiol.">
        <title>Paenibacillus contaminans sp. nov., isolated from a contaminated laboratory plate.</title>
        <authorList>
            <person name="Chou J.H."/>
            <person name="Lee J.H."/>
            <person name="Lin M.C."/>
            <person name="Chang P.S."/>
            <person name="Arun A.B."/>
            <person name="Young C.C."/>
            <person name="Chen W.M."/>
        </authorList>
    </citation>
    <scope>NUCLEOTIDE SEQUENCE [LARGE SCALE GENOMIC DNA]</scope>
    <source>
        <strain evidence="8 9">CKOBP-6</strain>
    </source>
</reference>
<dbReference type="EMBL" id="QMFB01000001">
    <property type="protein sequence ID" value="RAV22690.1"/>
    <property type="molecule type" value="Genomic_DNA"/>
</dbReference>
<organism evidence="8 9">
    <name type="scientific">Paenibacillus contaminans</name>
    <dbReference type="NCBI Taxonomy" id="450362"/>
    <lineage>
        <taxon>Bacteria</taxon>
        <taxon>Bacillati</taxon>
        <taxon>Bacillota</taxon>
        <taxon>Bacilli</taxon>
        <taxon>Bacillales</taxon>
        <taxon>Paenibacillaceae</taxon>
        <taxon>Paenibacillus</taxon>
    </lineage>
</organism>
<dbReference type="GO" id="GO:0003677">
    <property type="term" value="F:DNA binding"/>
    <property type="evidence" value="ECO:0007669"/>
    <property type="project" value="TreeGrafter"/>
</dbReference>
<dbReference type="SUPFAM" id="SSF53335">
    <property type="entry name" value="S-adenosyl-L-methionine-dependent methyltransferases"/>
    <property type="match status" value="1"/>
</dbReference>
<keyword evidence="4 6" id="KW-0949">S-adenosyl-L-methionine</keyword>
<dbReference type="PRINTS" id="PR00105">
    <property type="entry name" value="C5METTRFRASE"/>
</dbReference>
<dbReference type="InterPro" id="IPR050390">
    <property type="entry name" value="C5-Methyltransferase"/>
</dbReference>
<protein>
    <recommendedName>
        <fullName evidence="1">DNA (cytosine-5-)-methyltransferase</fullName>
        <ecNumber evidence="1">2.1.1.37</ecNumber>
    </recommendedName>
</protein>
<dbReference type="InterPro" id="IPR001525">
    <property type="entry name" value="C5_MeTfrase"/>
</dbReference>
<evidence type="ECO:0000313" key="8">
    <source>
        <dbReference type="EMBL" id="RAV22690.1"/>
    </source>
</evidence>
<dbReference type="PROSITE" id="PS51679">
    <property type="entry name" value="SAM_MT_C5"/>
    <property type="match status" value="1"/>
</dbReference>
<dbReference type="OrthoDB" id="9813719at2"/>
<name>A0A329MT44_9BACL</name>
<evidence type="ECO:0000256" key="2">
    <source>
        <dbReference type="ARBA" id="ARBA00022603"/>
    </source>
</evidence>
<comment type="caution">
    <text evidence="8">The sequence shown here is derived from an EMBL/GenBank/DDBJ whole genome shotgun (WGS) entry which is preliminary data.</text>
</comment>
<dbReference type="PANTHER" id="PTHR10629:SF52">
    <property type="entry name" value="DNA (CYTOSINE-5)-METHYLTRANSFERASE 1"/>
    <property type="match status" value="1"/>
</dbReference>
<dbReference type="NCBIfam" id="TIGR00675">
    <property type="entry name" value="dcm"/>
    <property type="match status" value="1"/>
</dbReference>
<keyword evidence="5" id="KW-0680">Restriction system</keyword>
<dbReference type="GO" id="GO:0003886">
    <property type="term" value="F:DNA (cytosine-5-)-methyltransferase activity"/>
    <property type="evidence" value="ECO:0007669"/>
    <property type="project" value="UniProtKB-EC"/>
</dbReference>
<keyword evidence="3 6" id="KW-0808">Transferase</keyword>
<dbReference type="EC" id="2.1.1.37" evidence="1"/>
<keyword evidence="9" id="KW-1185">Reference proteome</keyword>
<dbReference type="InterPro" id="IPR029063">
    <property type="entry name" value="SAM-dependent_MTases_sf"/>
</dbReference>
<dbReference type="Gene3D" id="3.90.120.10">
    <property type="entry name" value="DNA Methylase, subunit A, domain 2"/>
    <property type="match status" value="1"/>
</dbReference>
<evidence type="ECO:0000313" key="9">
    <source>
        <dbReference type="Proteomes" id="UP000250369"/>
    </source>
</evidence>
<dbReference type="PANTHER" id="PTHR10629">
    <property type="entry name" value="CYTOSINE-SPECIFIC METHYLTRANSFERASE"/>
    <property type="match status" value="1"/>
</dbReference>
<evidence type="ECO:0000256" key="6">
    <source>
        <dbReference type="PROSITE-ProRule" id="PRU01016"/>
    </source>
</evidence>
<sequence>MDLRSLTWYNNSTSGKIEGYIGSGVRNLAYNVISLFSGAMGLDLGLEAAGLKIKVAQDVDPACFETAKANKKNFILGDIKKLIEEDPECNFLLEKAKLKKKDVFAVVGGPPCQAFSTAGKRESIDDPRGSLFMEFAHVIRTIKPRFFVMENVKGLVSVSIKKPEKGKNPKDYTPEEMPGSAFAIIKKTFEDIGYKLVFDVLDAAHFGVPQFRERLIIVGSRDGEDIFLPYPTHFQKHQDPKYRWQTLGGAIKKLENTPGLCGSFSPDRIEFLKQVPMGGNWRDLPKELQKAAMGGAFESGGGKTGFYRRLDYNQPSPTLVTSPVQKATLLCHPTQDRPLSVREYARIQQFPDKWKIEGAVDDLYRQIGNAVPLGLGKAIGQALIAVAKEDAQIKTKRTRGTSVHKAMQEVAATAKEVAVTKEFIEV</sequence>